<dbReference type="Proteomes" id="UP000194546">
    <property type="component" value="Unassembled WGS sequence"/>
</dbReference>
<evidence type="ECO:0000313" key="1">
    <source>
        <dbReference type="EMBL" id="OTP78516.1"/>
    </source>
</evidence>
<proteinExistence type="predicted"/>
<sequence length="58" mass="6459">MLQVRGNLTQALKRFQSDFRNISVMASDATLRLTGSVRTLSRIGAIGPFHDRRNRATG</sequence>
<reference evidence="1 2" key="1">
    <citation type="submission" date="2017-03" db="EMBL/GenBank/DDBJ databases">
        <title>Genome analysis of strain PAMC 26510.</title>
        <authorList>
            <person name="Oh H.-M."/>
            <person name="Yang J.-A."/>
        </authorList>
    </citation>
    <scope>NUCLEOTIDE SEQUENCE [LARGE SCALE GENOMIC DNA]</scope>
    <source>
        <strain evidence="1 2">PAMC 26510</strain>
    </source>
</reference>
<accession>A0A242N5S9</accession>
<dbReference type="AlphaFoldDB" id="A0A242N5S9"/>
<evidence type="ECO:0000313" key="2">
    <source>
        <dbReference type="Proteomes" id="UP000194546"/>
    </source>
</evidence>
<name>A0A242N5S9_CABSO</name>
<protein>
    <submittedName>
        <fullName evidence="1">Uncharacterized protein</fullName>
    </submittedName>
</protein>
<organism evidence="1 2">
    <name type="scientific">Caballeronia sordidicola</name>
    <name type="common">Burkholderia sordidicola</name>
    <dbReference type="NCBI Taxonomy" id="196367"/>
    <lineage>
        <taxon>Bacteria</taxon>
        <taxon>Pseudomonadati</taxon>
        <taxon>Pseudomonadota</taxon>
        <taxon>Betaproteobacteria</taxon>
        <taxon>Burkholderiales</taxon>
        <taxon>Burkholderiaceae</taxon>
        <taxon>Caballeronia</taxon>
    </lineage>
</organism>
<dbReference type="EMBL" id="NBTY01000042">
    <property type="protein sequence ID" value="OTP78516.1"/>
    <property type="molecule type" value="Genomic_DNA"/>
</dbReference>
<gene>
    <name evidence="1" type="ORF">PAMC26510_07370</name>
</gene>
<comment type="caution">
    <text evidence="1">The sequence shown here is derived from an EMBL/GenBank/DDBJ whole genome shotgun (WGS) entry which is preliminary data.</text>
</comment>